<organism evidence="1 2">
    <name type="scientific">Phycomyces blakesleeanus (strain ATCC 8743b / DSM 1359 / FGSC 10004 / NBRC 33097 / NRRL 1555)</name>
    <dbReference type="NCBI Taxonomy" id="763407"/>
    <lineage>
        <taxon>Eukaryota</taxon>
        <taxon>Fungi</taxon>
        <taxon>Fungi incertae sedis</taxon>
        <taxon>Mucoromycota</taxon>
        <taxon>Mucoromycotina</taxon>
        <taxon>Mucoromycetes</taxon>
        <taxon>Mucorales</taxon>
        <taxon>Phycomycetaceae</taxon>
        <taxon>Phycomyces</taxon>
    </lineage>
</organism>
<gene>
    <name evidence="1" type="ORF">PHYBLDRAFT_157174</name>
</gene>
<name>A0A167Q6W8_PHYB8</name>
<dbReference type="OrthoDB" id="16851at2759"/>
<dbReference type="Proteomes" id="UP000077315">
    <property type="component" value="Unassembled WGS sequence"/>
</dbReference>
<keyword evidence="2" id="KW-1185">Reference proteome</keyword>
<dbReference type="InParanoid" id="A0A167Q6W8"/>
<reference evidence="2" key="1">
    <citation type="submission" date="2015-06" db="EMBL/GenBank/DDBJ databases">
        <title>Expansion of signal transduction pathways in fungi by whole-genome duplication.</title>
        <authorList>
            <consortium name="DOE Joint Genome Institute"/>
            <person name="Corrochano L.M."/>
            <person name="Kuo A."/>
            <person name="Marcet-Houben M."/>
            <person name="Polaino S."/>
            <person name="Salamov A."/>
            <person name="Villalobos J.M."/>
            <person name="Alvarez M.I."/>
            <person name="Avalos J."/>
            <person name="Benito E.P."/>
            <person name="Benoit I."/>
            <person name="Burger G."/>
            <person name="Camino L.P."/>
            <person name="Canovas D."/>
            <person name="Cerda-Olmedo E."/>
            <person name="Cheng J.-F."/>
            <person name="Dominguez A."/>
            <person name="Elias M."/>
            <person name="Eslava A.P."/>
            <person name="Glaser F."/>
            <person name="Grimwood J."/>
            <person name="Gutierrez G."/>
            <person name="Heitman J."/>
            <person name="Henrissat B."/>
            <person name="Iturriaga E.A."/>
            <person name="Lang B.F."/>
            <person name="Lavin J.L."/>
            <person name="Lee S."/>
            <person name="Li W."/>
            <person name="Lindquist E."/>
            <person name="Lopez-Garcia S."/>
            <person name="Luque E.M."/>
            <person name="Marcos A.T."/>
            <person name="Martin J."/>
            <person name="McCluskey K."/>
            <person name="Medina H.R."/>
            <person name="Miralles-Duran A."/>
            <person name="Miyazaki A."/>
            <person name="Munoz-Torres E."/>
            <person name="Oguiza J.A."/>
            <person name="Ohm R."/>
            <person name="Olmedo M."/>
            <person name="Orejas M."/>
            <person name="Ortiz-Castellanos L."/>
            <person name="Pisabarro A.G."/>
            <person name="Rodriguez-Romero J."/>
            <person name="Ruiz-Herrera J."/>
            <person name="Ruiz-Vazquez R."/>
            <person name="Sanz C."/>
            <person name="Schackwitz W."/>
            <person name="Schmutz J."/>
            <person name="Shahriari M."/>
            <person name="Shelest E."/>
            <person name="Silva-Franco F."/>
            <person name="Soanes D."/>
            <person name="Syed K."/>
            <person name="Tagua V.G."/>
            <person name="Talbot N.J."/>
            <person name="Thon M."/>
            <person name="De vries R.P."/>
            <person name="Wiebenga A."/>
            <person name="Yadav J.S."/>
            <person name="Braun E.L."/>
            <person name="Baker S."/>
            <person name="Garre V."/>
            <person name="Horwitz B."/>
            <person name="Torres-Martinez S."/>
            <person name="Idnurm A."/>
            <person name="Herrera-Estrella A."/>
            <person name="Gabaldon T."/>
            <person name="Grigoriev I.V."/>
        </authorList>
    </citation>
    <scope>NUCLEOTIDE SEQUENCE [LARGE SCALE GENOMIC DNA]</scope>
    <source>
        <strain evidence="2">NRRL 1555(-)</strain>
    </source>
</reference>
<dbReference type="VEuPathDB" id="FungiDB:PHYBLDRAFT_157174"/>
<protein>
    <submittedName>
        <fullName evidence="1">Uncharacterized protein</fullName>
    </submittedName>
</protein>
<evidence type="ECO:0000313" key="1">
    <source>
        <dbReference type="EMBL" id="OAD79177.1"/>
    </source>
</evidence>
<dbReference type="EMBL" id="KV440972">
    <property type="protein sequence ID" value="OAD79177.1"/>
    <property type="molecule type" value="Genomic_DNA"/>
</dbReference>
<dbReference type="STRING" id="763407.A0A167Q6W8"/>
<dbReference type="RefSeq" id="XP_018297217.1">
    <property type="nucleotide sequence ID" value="XM_018433578.1"/>
</dbReference>
<proteinExistence type="predicted"/>
<sequence length="328" mass="37846">MPLNSLFCIPLPPASSDPADHYRTHFDSLARKILLDYDLYIGDKRYDILEVEMYLNTSELGHEDPHCHNHPLQKTFSNWYFHRIGKTDGFKGGSRKGVDITMGNPDNDTKGGMIIRAIKEQETDRLVEGPSLVVDEILQVHGHTSLKAFVSEKWKDKPANCWATDTCLYLVKKENQDTSMQAPAKRRKLDRPLLMGTIYASCRVGLRTWKANTPYDKCLWFVGIPYRYVQQPWLLKKGRIWTVLEMLDKNMAEKDIASLNNISINLVKKYKEAYEKGQSAPLEALRHIMTKDILSDSLWRIEAMSAIRWWGRQNEKGRAQAISHIPIR</sequence>
<dbReference type="AlphaFoldDB" id="A0A167Q6W8"/>
<dbReference type="GeneID" id="28994484"/>
<evidence type="ECO:0000313" key="2">
    <source>
        <dbReference type="Proteomes" id="UP000077315"/>
    </source>
</evidence>
<accession>A0A167Q6W8</accession>